<evidence type="ECO:0000256" key="1">
    <source>
        <dbReference type="SAM" id="SignalP"/>
    </source>
</evidence>
<comment type="caution">
    <text evidence="3">The sequence shown here is derived from an EMBL/GenBank/DDBJ whole genome shotgun (WGS) entry which is preliminary data.</text>
</comment>
<feature type="signal peptide" evidence="1">
    <location>
        <begin position="1"/>
        <end position="37"/>
    </location>
</feature>
<dbReference type="Proteomes" id="UP000886339">
    <property type="component" value="Unassembled WGS sequence"/>
</dbReference>
<name>A0A831S0L4_9GAMM</name>
<evidence type="ECO:0000313" key="3">
    <source>
        <dbReference type="EMBL" id="HEC07688.1"/>
    </source>
</evidence>
<accession>A0A831S0L4</accession>
<proteinExistence type="predicted"/>
<dbReference type="PROSITE" id="PS51257">
    <property type="entry name" value="PROKAR_LIPOPROTEIN"/>
    <property type="match status" value="1"/>
</dbReference>
<dbReference type="EMBL" id="DRLF01000432">
    <property type="protein sequence ID" value="HEC07688.1"/>
    <property type="molecule type" value="Genomic_DNA"/>
</dbReference>
<organism evidence="3">
    <name type="scientific">Thiolapillus brandeum</name>
    <dbReference type="NCBI Taxonomy" id="1076588"/>
    <lineage>
        <taxon>Bacteria</taxon>
        <taxon>Pseudomonadati</taxon>
        <taxon>Pseudomonadota</taxon>
        <taxon>Gammaproteobacteria</taxon>
        <taxon>Chromatiales</taxon>
        <taxon>Sedimenticolaceae</taxon>
        <taxon>Thiolapillus</taxon>
    </lineage>
</organism>
<dbReference type="InterPro" id="IPR011460">
    <property type="entry name" value="Lcl_C"/>
</dbReference>
<protein>
    <submittedName>
        <fullName evidence="3">DUF1566 domain-containing protein</fullName>
    </submittedName>
</protein>
<sequence>MRCRMKNAISTKWKKCRRGSLPVLWGLLGCWAVPAVATEICSGAPGDLEGETYSAAQTTCTSSSRIDAGPNVIVVSGARLSLYAPVVTLTGTVRVQDRALLNIAPRYTVSVALNDTGITACRGAGADALPCPVTDFPGQDAESGRDRTSNNNADGHAGFSFTKLADNGNPLPATEASWSCVRDNVTGLIWEVKTSDGSIHDKSNTYRWGGKTAQGSGYGDYFTDWNALVDGSDAEQLCGFSDWRLPTRLELQSLVSYNRLPPAPAIDGNYFPNTINTHFWTSQPGAADPSMAWEVDFGMGFFGAIPRNVPLLVRLVRSGP</sequence>
<keyword evidence="1" id="KW-0732">Signal</keyword>
<gene>
    <name evidence="3" type="ORF">ENJ12_12595</name>
</gene>
<reference evidence="3" key="1">
    <citation type="journal article" date="2020" name="mSystems">
        <title>Genome- and Community-Level Interaction Insights into Carbon Utilization and Element Cycling Functions of Hydrothermarchaeota in Hydrothermal Sediment.</title>
        <authorList>
            <person name="Zhou Z."/>
            <person name="Liu Y."/>
            <person name="Xu W."/>
            <person name="Pan J."/>
            <person name="Luo Z.H."/>
            <person name="Li M."/>
        </authorList>
    </citation>
    <scope>NUCLEOTIDE SEQUENCE [LARGE SCALE GENOMIC DNA]</scope>
    <source>
        <strain evidence="3">HyVt-458</strain>
    </source>
</reference>
<dbReference type="Pfam" id="PF07603">
    <property type="entry name" value="Lcl_C"/>
    <property type="match status" value="1"/>
</dbReference>
<feature type="chain" id="PRO_5033041411" evidence="1">
    <location>
        <begin position="38"/>
        <end position="320"/>
    </location>
</feature>
<dbReference type="AlphaFoldDB" id="A0A831S0L4"/>
<feature type="domain" description="Lcl C-terminal" evidence="2">
    <location>
        <begin position="180"/>
        <end position="317"/>
    </location>
</feature>
<evidence type="ECO:0000259" key="2">
    <source>
        <dbReference type="Pfam" id="PF07603"/>
    </source>
</evidence>